<dbReference type="PANTHER" id="PTHR20883:SF48">
    <property type="entry name" value="ECTOINE DIOXYGENASE"/>
    <property type="match status" value="1"/>
</dbReference>
<protein>
    <submittedName>
        <fullName evidence="2">Phytanoyl-CoA dioxygenase family protein</fullName>
    </submittedName>
</protein>
<organism evidence="2 3">
    <name type="scientific">Xenophilus arseniciresistens</name>
    <dbReference type="NCBI Taxonomy" id="1283306"/>
    <lineage>
        <taxon>Bacteria</taxon>
        <taxon>Pseudomonadati</taxon>
        <taxon>Pseudomonadota</taxon>
        <taxon>Betaproteobacteria</taxon>
        <taxon>Burkholderiales</taxon>
        <taxon>Comamonadaceae</taxon>
        <taxon>Xenophilus</taxon>
    </lineage>
</organism>
<proteinExistence type="predicted"/>
<dbReference type="RefSeq" id="WP_271427617.1">
    <property type="nucleotide sequence ID" value="NZ_JAQIPB010000002.1"/>
</dbReference>
<dbReference type="Pfam" id="PF05721">
    <property type="entry name" value="PhyH"/>
    <property type="match status" value="1"/>
</dbReference>
<dbReference type="Gene3D" id="2.60.120.620">
    <property type="entry name" value="q2cbj1_9rhob like domain"/>
    <property type="match status" value="1"/>
</dbReference>
<dbReference type="AlphaFoldDB" id="A0AAE3N9P1"/>
<dbReference type="Proteomes" id="UP001212602">
    <property type="component" value="Unassembled WGS sequence"/>
</dbReference>
<dbReference type="GO" id="GO:0005506">
    <property type="term" value="F:iron ion binding"/>
    <property type="evidence" value="ECO:0007669"/>
    <property type="project" value="UniProtKB-ARBA"/>
</dbReference>
<dbReference type="GO" id="GO:0016706">
    <property type="term" value="F:2-oxoglutarate-dependent dioxygenase activity"/>
    <property type="evidence" value="ECO:0007669"/>
    <property type="project" value="UniProtKB-ARBA"/>
</dbReference>
<name>A0AAE3N9P1_9BURK</name>
<keyword evidence="3" id="KW-1185">Reference proteome</keyword>
<evidence type="ECO:0000256" key="1">
    <source>
        <dbReference type="ARBA" id="ARBA00001954"/>
    </source>
</evidence>
<dbReference type="EMBL" id="JAQIPB010000002">
    <property type="protein sequence ID" value="MDA7416397.1"/>
    <property type="molecule type" value="Genomic_DNA"/>
</dbReference>
<dbReference type="InterPro" id="IPR008775">
    <property type="entry name" value="Phytyl_CoA_dOase-like"/>
</dbReference>
<sequence length="232" mass="24403">MASPTPVAPDLAQFAQQGLLALRAFMPARELRPLRQQIEQGLGGLNAPGRARSALAQLPAFQQTTRLAGLIRVPQLQERLLSPALQAAVAALAGRPPGAASSTQLLLSLPRAQAWSLDALNWHVDLTASASAPVPGVQAFFLLADVAPHGGATLALAGSHRLAPEALRALRATLRAGCEPEALAREFGVQVVEMSGRAGDVFLMDMRVLHTPSINASTTARMMATTRFVMTA</sequence>
<dbReference type="SUPFAM" id="SSF51197">
    <property type="entry name" value="Clavaminate synthase-like"/>
    <property type="match status" value="1"/>
</dbReference>
<keyword evidence="2" id="KW-0223">Dioxygenase</keyword>
<comment type="caution">
    <text evidence="2">The sequence shown here is derived from an EMBL/GenBank/DDBJ whole genome shotgun (WGS) entry which is preliminary data.</text>
</comment>
<gene>
    <name evidence="2" type="ORF">PGB34_08465</name>
</gene>
<accession>A0AAE3N9P1</accession>
<evidence type="ECO:0000313" key="2">
    <source>
        <dbReference type="EMBL" id="MDA7416397.1"/>
    </source>
</evidence>
<evidence type="ECO:0000313" key="3">
    <source>
        <dbReference type="Proteomes" id="UP001212602"/>
    </source>
</evidence>
<dbReference type="PANTHER" id="PTHR20883">
    <property type="entry name" value="PHYTANOYL-COA DIOXYGENASE DOMAIN CONTAINING 1"/>
    <property type="match status" value="1"/>
</dbReference>
<reference evidence="2" key="1">
    <citation type="submission" date="2023-01" db="EMBL/GenBank/DDBJ databases">
        <title>Xenophilus mangrovi sp. nov., isolated from soil of Mangrove nature reserve.</title>
        <authorList>
            <person name="Xu S."/>
            <person name="Liu Z."/>
            <person name="Xu Y."/>
        </authorList>
    </citation>
    <scope>NUCLEOTIDE SEQUENCE</scope>
    <source>
        <strain evidence="2">YW8</strain>
    </source>
</reference>
<comment type="cofactor">
    <cofactor evidence="1">
        <name>Fe(2+)</name>
        <dbReference type="ChEBI" id="CHEBI:29033"/>
    </cofactor>
</comment>
<keyword evidence="2" id="KW-0560">Oxidoreductase</keyword>